<name>A0AB73ICG6_9BURK</name>
<evidence type="ECO:0000313" key="1">
    <source>
        <dbReference type="EMBL" id="MDP9647587.1"/>
    </source>
</evidence>
<dbReference type="RefSeq" id="WP_392393836.1">
    <property type="nucleotide sequence ID" value="NZ_JAURTK010000003.1"/>
</dbReference>
<comment type="caution">
    <text evidence="1">The sequence shown here is derived from an EMBL/GenBank/DDBJ whole genome shotgun (WGS) entry which is preliminary data.</text>
</comment>
<protein>
    <submittedName>
        <fullName evidence="1">Uncharacterized protein</fullName>
    </submittedName>
</protein>
<evidence type="ECO:0000313" key="2">
    <source>
        <dbReference type="Proteomes" id="UP001229486"/>
    </source>
</evidence>
<reference evidence="1" key="1">
    <citation type="submission" date="2023-07" db="EMBL/GenBank/DDBJ databases">
        <title>Sorghum-associated microbial communities from plants grown in Nebraska, USA.</title>
        <authorList>
            <person name="Schachtman D."/>
        </authorList>
    </citation>
    <scope>NUCLEOTIDE SEQUENCE</scope>
    <source>
        <strain evidence="1">DS1061</strain>
    </source>
</reference>
<proteinExistence type="predicted"/>
<dbReference type="Proteomes" id="UP001229486">
    <property type="component" value="Unassembled WGS sequence"/>
</dbReference>
<organism evidence="1 2">
    <name type="scientific">Paraburkholderia caledonica</name>
    <dbReference type="NCBI Taxonomy" id="134536"/>
    <lineage>
        <taxon>Bacteria</taxon>
        <taxon>Pseudomonadati</taxon>
        <taxon>Pseudomonadota</taxon>
        <taxon>Betaproteobacteria</taxon>
        <taxon>Burkholderiales</taxon>
        <taxon>Burkholderiaceae</taxon>
        <taxon>Paraburkholderia</taxon>
    </lineage>
</organism>
<dbReference type="AlphaFoldDB" id="A0AB73ICG6"/>
<accession>A0AB73ICG6</accession>
<gene>
    <name evidence="1" type="ORF">J2793_003033</name>
</gene>
<dbReference type="EMBL" id="JAURTK010000003">
    <property type="protein sequence ID" value="MDP9647587.1"/>
    <property type="molecule type" value="Genomic_DNA"/>
</dbReference>
<sequence length="235" mass="26680">MSGNITPSQEQALLQLLGKVMEIMRDDKAVNPDDPDLGNLKSAEHFVPREAGIAYSFRNRAFPDAKVELTTWTDPLDYSDDRTRVQAVPAYFELWFHNALAGISRRLLEQRLDLASYWVDKKGVRKEGNDMGVGPPPDNLLHSYWYRANDGENGRFPVDVELFFLDPAPNNPSGKVRLDRITISRVYPYLTPAMRKKKREEQNQKKPQTYGYMELCTGATCPESGTVWKGIALKG</sequence>